<feature type="region of interest" description="Disordered" evidence="1">
    <location>
        <begin position="195"/>
        <end position="263"/>
    </location>
</feature>
<evidence type="ECO:0000313" key="2">
    <source>
        <dbReference type="EMBL" id="QBK91245.1"/>
    </source>
</evidence>
<dbReference type="EMBL" id="MK500517">
    <property type="protein sequence ID" value="QBK91245.1"/>
    <property type="molecule type" value="Genomic_DNA"/>
</dbReference>
<accession>A0A481Z6R6</accession>
<name>A0A481Z6R6_9VIRU</name>
<proteinExistence type="predicted"/>
<feature type="compositionally biased region" description="Polar residues" evidence="1">
    <location>
        <begin position="239"/>
        <end position="252"/>
    </location>
</feature>
<feature type="compositionally biased region" description="Basic and acidic residues" evidence="1">
    <location>
        <begin position="207"/>
        <end position="221"/>
    </location>
</feature>
<protein>
    <submittedName>
        <fullName evidence="2">Uncharacterized protein</fullName>
    </submittedName>
</protein>
<sequence length="378" mass="43203">MKSSQESSRLSSPALWISGTSLVTSLGAVIYLHKQIAAVNNEIEKNSKRLSSTIIEVSRIKSSDDNIEKIANALRMLNLEGRQQAKLIYEMKDLITEFDQTFDSLIPQVNNNSHQINIMFNAINELQDLAKQNGWKIRTNLSSTPAIYNPSDIHSRSDNRSYLQAGNINQYGEPIDLMNDNRHLAQNNQILHSSDDIVDGSQKPKSPHHDNAFHESERFIEIPKLSQSEYSSQRRSRSNLTKNKISPRNQGGSVRFSLKSDQPLPAREYHQQEKEHISRNRNNQSLLLRNNSRMHDKQYRSTAHSYQYREERRKMAQKSPEFVHQHGNDTQGRSIPNLIPNINLDGDLNILSDVGIVLDSKTNSEDRTKNDILARISL</sequence>
<evidence type="ECO:0000256" key="1">
    <source>
        <dbReference type="SAM" id="MobiDB-lite"/>
    </source>
</evidence>
<reference evidence="2" key="1">
    <citation type="journal article" date="2019" name="MBio">
        <title>Virus Genomes from Deep Sea Sediments Expand the Ocean Megavirome and Support Independent Origins of Viral Gigantism.</title>
        <authorList>
            <person name="Backstrom D."/>
            <person name="Yutin N."/>
            <person name="Jorgensen S.L."/>
            <person name="Dharamshi J."/>
            <person name="Homa F."/>
            <person name="Zaremba-Niedwiedzka K."/>
            <person name="Spang A."/>
            <person name="Wolf Y.I."/>
            <person name="Koonin E.V."/>
            <person name="Ettema T.J."/>
        </authorList>
    </citation>
    <scope>NUCLEOTIDE SEQUENCE</scope>
</reference>
<gene>
    <name evidence="2" type="ORF">LCPAC202_02190</name>
</gene>
<organism evidence="2">
    <name type="scientific">Pithovirus LCPAC202</name>
    <dbReference type="NCBI Taxonomy" id="2506592"/>
    <lineage>
        <taxon>Viruses</taxon>
        <taxon>Pithoviruses</taxon>
    </lineage>
</organism>